<dbReference type="AlphaFoldDB" id="A0A8H6T703"/>
<evidence type="ECO:0000313" key="1">
    <source>
        <dbReference type="EMBL" id="KAF7312096.1"/>
    </source>
</evidence>
<keyword evidence="2" id="KW-1185">Reference proteome</keyword>
<dbReference type="InterPro" id="IPR021276">
    <property type="entry name" value="DUF2855"/>
</dbReference>
<reference evidence="1" key="1">
    <citation type="submission" date="2020-05" db="EMBL/GenBank/DDBJ databases">
        <title>Mycena genomes resolve the evolution of fungal bioluminescence.</title>
        <authorList>
            <person name="Tsai I.J."/>
        </authorList>
    </citation>
    <scope>NUCLEOTIDE SEQUENCE</scope>
    <source>
        <strain evidence="1">171206Taipei</strain>
    </source>
</reference>
<dbReference type="Proteomes" id="UP000636479">
    <property type="component" value="Unassembled WGS sequence"/>
</dbReference>
<evidence type="ECO:0000313" key="2">
    <source>
        <dbReference type="Proteomes" id="UP000636479"/>
    </source>
</evidence>
<accession>A0A8H6T703</accession>
<name>A0A8H6T703_9AGAR</name>
<evidence type="ECO:0008006" key="3">
    <source>
        <dbReference type="Google" id="ProtNLM"/>
    </source>
</evidence>
<dbReference type="Pfam" id="PF11017">
    <property type="entry name" value="DUF2855"/>
    <property type="match status" value="1"/>
</dbReference>
<dbReference type="GeneID" id="59341625"/>
<dbReference type="OrthoDB" id="192702at2759"/>
<gene>
    <name evidence="1" type="ORF">MIND_00221900</name>
</gene>
<organism evidence="1 2">
    <name type="scientific">Mycena indigotica</name>
    <dbReference type="NCBI Taxonomy" id="2126181"/>
    <lineage>
        <taxon>Eukaryota</taxon>
        <taxon>Fungi</taxon>
        <taxon>Dikarya</taxon>
        <taxon>Basidiomycota</taxon>
        <taxon>Agaricomycotina</taxon>
        <taxon>Agaricomycetes</taxon>
        <taxon>Agaricomycetidae</taxon>
        <taxon>Agaricales</taxon>
        <taxon>Marasmiineae</taxon>
        <taxon>Mycenaceae</taxon>
        <taxon>Mycena</taxon>
    </lineage>
</organism>
<dbReference type="RefSeq" id="XP_037224204.1">
    <property type="nucleotide sequence ID" value="XM_037359109.1"/>
</dbReference>
<protein>
    <recommendedName>
        <fullName evidence="3">DUF2855 family protein</fullName>
    </recommendedName>
</protein>
<sequence length="450" mass="50929">MSGSSSNPILSLLLDFNSYDYRPECLVIAKTLQPATSSPVKYLLNLSFCVRRPSALDSTAEHAIVVSHPIQALPPNHVLLKVERFGFSANNITYEALGEHSHFRYFDFHAAPPEFKTTHGLVPVWGFATVVASSHNKISVGERVYGYLAPCQYLLVPVSASDVNRHAFYVPRPHLPPDRRPYNQITRCDSDPEYIPTEPAEDLTMLYRPLFWTAYWFEDWIHSVHYRGATNVLISSASAKTAFCTAYLIRKRRTCGQTDASLKIFGLTSQRNIAFTRGLGLYDEVLEYAELERGLGKGSDKWLYIDVAGNDKLNARLFKHFHDGELAGAVSLGMTSLAPASKKVAKIDWQTNTFSETNKEALQMENFFMVEWLSVRKHQLSLHEIFSRQKRAWKELMTDCVSWVKLVRVSGPDAVKRVYDEVAKSGIPADVGYVWSLWDEEQRTVLPGKL</sequence>
<proteinExistence type="predicted"/>
<comment type="caution">
    <text evidence="1">The sequence shown here is derived from an EMBL/GenBank/DDBJ whole genome shotgun (WGS) entry which is preliminary data.</text>
</comment>
<dbReference type="EMBL" id="JACAZF010000002">
    <property type="protein sequence ID" value="KAF7312096.1"/>
    <property type="molecule type" value="Genomic_DNA"/>
</dbReference>